<name>A0A834T3Y3_9FABA</name>
<sequence length="25" mass="2742">MGEGHAPSLPNRSVLESRGLVPYFK</sequence>
<comment type="caution">
    <text evidence="1">The sequence shown here is derived from an EMBL/GenBank/DDBJ whole genome shotgun (WGS) entry which is preliminary data.</text>
</comment>
<proteinExistence type="predicted"/>
<reference evidence="1" key="1">
    <citation type="submission" date="2020-09" db="EMBL/GenBank/DDBJ databases">
        <title>Genome-Enabled Discovery of Anthraquinone Biosynthesis in Senna tora.</title>
        <authorList>
            <person name="Kang S.-H."/>
            <person name="Pandey R.P."/>
            <person name="Lee C.-M."/>
            <person name="Sim J.-S."/>
            <person name="Jeong J.-T."/>
            <person name="Choi B.-S."/>
            <person name="Jung M."/>
            <person name="Ginzburg D."/>
            <person name="Zhao K."/>
            <person name="Won S.Y."/>
            <person name="Oh T.-J."/>
            <person name="Yu Y."/>
            <person name="Kim N.-H."/>
            <person name="Lee O.R."/>
            <person name="Lee T.-H."/>
            <person name="Bashyal P."/>
            <person name="Kim T.-S."/>
            <person name="Lee W.-H."/>
            <person name="Kawkins C."/>
            <person name="Kim C.-K."/>
            <person name="Kim J.S."/>
            <person name="Ahn B.O."/>
            <person name="Rhee S.Y."/>
            <person name="Sohng J.K."/>
        </authorList>
    </citation>
    <scope>NUCLEOTIDE SEQUENCE</scope>
    <source>
        <tissue evidence="1">Leaf</tissue>
    </source>
</reference>
<protein>
    <submittedName>
        <fullName evidence="1">Uncharacterized protein</fullName>
    </submittedName>
</protein>
<organism evidence="1 2">
    <name type="scientific">Senna tora</name>
    <dbReference type="NCBI Taxonomy" id="362788"/>
    <lineage>
        <taxon>Eukaryota</taxon>
        <taxon>Viridiplantae</taxon>
        <taxon>Streptophyta</taxon>
        <taxon>Embryophyta</taxon>
        <taxon>Tracheophyta</taxon>
        <taxon>Spermatophyta</taxon>
        <taxon>Magnoliopsida</taxon>
        <taxon>eudicotyledons</taxon>
        <taxon>Gunneridae</taxon>
        <taxon>Pentapetalae</taxon>
        <taxon>rosids</taxon>
        <taxon>fabids</taxon>
        <taxon>Fabales</taxon>
        <taxon>Fabaceae</taxon>
        <taxon>Caesalpinioideae</taxon>
        <taxon>Cassia clade</taxon>
        <taxon>Senna</taxon>
    </lineage>
</organism>
<dbReference type="AlphaFoldDB" id="A0A834T3Y3"/>
<accession>A0A834T3Y3</accession>
<evidence type="ECO:0000313" key="2">
    <source>
        <dbReference type="Proteomes" id="UP000634136"/>
    </source>
</evidence>
<dbReference type="EMBL" id="JAAIUW010000011">
    <property type="protein sequence ID" value="KAF7808949.1"/>
    <property type="molecule type" value="Genomic_DNA"/>
</dbReference>
<gene>
    <name evidence="1" type="ORF">G2W53_035692</name>
</gene>
<evidence type="ECO:0000313" key="1">
    <source>
        <dbReference type="EMBL" id="KAF7808949.1"/>
    </source>
</evidence>
<dbReference type="Proteomes" id="UP000634136">
    <property type="component" value="Unassembled WGS sequence"/>
</dbReference>
<keyword evidence="2" id="KW-1185">Reference proteome</keyword>